<reference evidence="1" key="1">
    <citation type="journal article" date="2014" name="Front. Microbiol.">
        <title>High frequency of phylogenetically diverse reductive dehalogenase-homologous genes in deep subseafloor sedimentary metagenomes.</title>
        <authorList>
            <person name="Kawai M."/>
            <person name="Futagami T."/>
            <person name="Toyoda A."/>
            <person name="Takaki Y."/>
            <person name="Nishi S."/>
            <person name="Hori S."/>
            <person name="Arai W."/>
            <person name="Tsubouchi T."/>
            <person name="Morono Y."/>
            <person name="Uchiyama I."/>
            <person name="Ito T."/>
            <person name="Fujiyama A."/>
            <person name="Inagaki F."/>
            <person name="Takami H."/>
        </authorList>
    </citation>
    <scope>NUCLEOTIDE SEQUENCE</scope>
    <source>
        <strain evidence="1">Expedition CK06-06</strain>
    </source>
</reference>
<evidence type="ECO:0000313" key="1">
    <source>
        <dbReference type="EMBL" id="GAI14563.1"/>
    </source>
</evidence>
<protein>
    <submittedName>
        <fullName evidence="1">Uncharacterized protein</fullName>
    </submittedName>
</protein>
<accession>X1L6F3</accession>
<comment type="caution">
    <text evidence="1">The sequence shown here is derived from an EMBL/GenBank/DDBJ whole genome shotgun (WGS) entry which is preliminary data.</text>
</comment>
<dbReference type="EMBL" id="BARV01004016">
    <property type="protein sequence ID" value="GAI14563.1"/>
    <property type="molecule type" value="Genomic_DNA"/>
</dbReference>
<proteinExistence type="predicted"/>
<sequence length="50" mass="5897">MTKCKDGFTHDFWKMGTKDGVYFCANCNKTFRIEKLVDLSDSNERKRSDE</sequence>
<gene>
    <name evidence="1" type="ORF">S06H3_09218</name>
</gene>
<organism evidence="1">
    <name type="scientific">marine sediment metagenome</name>
    <dbReference type="NCBI Taxonomy" id="412755"/>
    <lineage>
        <taxon>unclassified sequences</taxon>
        <taxon>metagenomes</taxon>
        <taxon>ecological metagenomes</taxon>
    </lineage>
</organism>
<name>X1L6F3_9ZZZZ</name>
<dbReference type="AlphaFoldDB" id="X1L6F3"/>